<dbReference type="PANTHER" id="PTHR32063:SF77">
    <property type="entry name" value="ACR FAMILY TRANSPORT PROTEIN"/>
    <property type="match status" value="1"/>
</dbReference>
<feature type="transmembrane region" description="Helical" evidence="1">
    <location>
        <begin position="577"/>
        <end position="602"/>
    </location>
</feature>
<sequence length="1138" mass="123412">MSFRNISAWCIRNPVPPVVLFILLLLAGVVSFNRMDVNDQPDIEFPAVQVIVVQPGAAPSELETQVTQRIEAAVRSVSGVDELSSYVSEGNSRTMVQFAIGTPIDRAYNDVNQAVQQIRSDLPDGILEPQVVRVDIAGGPITYFSVEASDMTLEQLSWFVDNTVAKELLSIHGMAKVSRSGGVDREIRVILDPARMQSYGLTASQVNQELRQTNVNAAGGRTEIAGSEQAVRVLGNAASAFALGETRIAIGNGRTIRLGDVAKVTDGYAEQRNLAKIRGKQVLSFSIEKAKGASDVTVHDDAMKKLAEIKKANPKVNFKILFTRTEYTKEQYRSSMAAMIEGAVLAVVVVFLFLRDWRATLISAMAIPLSAIPTFWFMDLMGFSLNSLSLLALSLVAGVLVDDAIVEIENIVRHMRMGKTAYQASIDAADEIGLAVVATTMSIVAVFLPVALMPGISGQFFIQFGMTVVFAVLVSLAVARMITPMIAAYFLSAQGAQEHASGPWIHRYERILAWTLDNKKHHRVRAQYEPEPTRLVYLTVPLVAAALTGLMMVFSYFQPVPLGQDGPNPALHFLLKTPFMIVFAYLVVGLLQIMVGALAYAAGMREWAFTRWAAFMARRAYARLFDHRVWIVGIGGAAFVLSIILFATLPQQFQPTINSDFSQIKYELPPGSTLAQSEAIVRQIGAIIDDNPAVETAFYDVDVGGGNAFITLKKHREVSSVEWERGLQPKLAAIPDARVTFQSQSGGFSGRDITMVIGGDDPVQLEKHALKIVGEMSKVKEVRSPRIEGDIPRPEIIVNPRMDLAAELGVTTSALSQTIRIATLGDIDQNAAKFSLSDRQIPIRVLLSEDSRRSLATIENLPVPTSRGTTVPLKSVAVIGFGAGPTELRRYNQTRRIVIGADLAPGLVTGDAQKKIDALPAVKTMPQGVRKIVQGDAKWQAELIQNFVIAVVSGLLLVFSTLVLLYRRFLSPLVNMSSLLLAPLGGLLGLLITGTEISMPVYIGLLMLLGIVAKNSILLVDFAIEEMDHGIEKGEALLDAGRKRAQPIVMTTVAMVAGMVPTALSLSGDGAWRAPMGIVVIGGLILSTLLTLLIVPAGFSLADSIEKRLGRFFSSNLLTYRKGDDSKPHGAPKPHAAE</sequence>
<dbReference type="GO" id="GO:0042910">
    <property type="term" value="F:xenobiotic transmembrane transporter activity"/>
    <property type="evidence" value="ECO:0007669"/>
    <property type="project" value="TreeGrafter"/>
</dbReference>
<feature type="transmembrane region" description="Helical" evidence="1">
    <location>
        <begin position="336"/>
        <end position="354"/>
    </location>
</feature>
<dbReference type="SUPFAM" id="SSF82866">
    <property type="entry name" value="Multidrug efflux transporter AcrB transmembrane domain"/>
    <property type="match status" value="2"/>
</dbReference>
<feature type="transmembrane region" description="Helical" evidence="1">
    <location>
        <begin position="947"/>
        <end position="966"/>
    </location>
</feature>
<feature type="transmembrane region" description="Helical" evidence="1">
    <location>
        <begin position="535"/>
        <end position="557"/>
    </location>
</feature>
<feature type="transmembrane region" description="Helical" evidence="1">
    <location>
        <begin position="390"/>
        <end position="412"/>
    </location>
</feature>
<dbReference type="EMBL" id="PHFW01000003">
    <property type="protein sequence ID" value="PQM26797.1"/>
    <property type="molecule type" value="Genomic_DNA"/>
</dbReference>
<feature type="transmembrane region" description="Helical" evidence="1">
    <location>
        <begin position="629"/>
        <end position="649"/>
    </location>
</feature>
<keyword evidence="3" id="KW-1185">Reference proteome</keyword>
<dbReference type="AlphaFoldDB" id="A0A2S8B356"/>
<accession>A0A2S8B356</accession>
<dbReference type="Pfam" id="PF00873">
    <property type="entry name" value="ACR_tran"/>
    <property type="match status" value="2"/>
</dbReference>
<proteinExistence type="predicted"/>
<dbReference type="InterPro" id="IPR027463">
    <property type="entry name" value="AcrB_DN_DC_subdom"/>
</dbReference>
<organism evidence="2 3">
    <name type="scientific">Sphingopyxis lindanitolerans</name>
    <dbReference type="NCBI Taxonomy" id="2054227"/>
    <lineage>
        <taxon>Bacteria</taxon>
        <taxon>Pseudomonadati</taxon>
        <taxon>Pseudomonadota</taxon>
        <taxon>Alphaproteobacteria</taxon>
        <taxon>Sphingomonadales</taxon>
        <taxon>Sphingomonadaceae</taxon>
        <taxon>Sphingopyxis</taxon>
    </lineage>
</organism>
<keyword evidence="1" id="KW-0812">Transmembrane</keyword>
<dbReference type="PRINTS" id="PR00702">
    <property type="entry name" value="ACRIFLAVINRP"/>
</dbReference>
<gene>
    <name evidence="2" type="ORF">CVO77_17580</name>
</gene>
<comment type="caution">
    <text evidence="2">The sequence shown here is derived from an EMBL/GenBank/DDBJ whole genome shotgun (WGS) entry which is preliminary data.</text>
</comment>
<keyword evidence="1" id="KW-1133">Transmembrane helix</keyword>
<dbReference type="RefSeq" id="WP_106000168.1">
    <property type="nucleotide sequence ID" value="NZ_CM009578.1"/>
</dbReference>
<feature type="transmembrane region" description="Helical" evidence="1">
    <location>
        <begin position="432"/>
        <end position="454"/>
    </location>
</feature>
<dbReference type="Gene3D" id="3.30.70.1440">
    <property type="entry name" value="Multidrug efflux transporter AcrB pore domain"/>
    <property type="match status" value="1"/>
</dbReference>
<keyword evidence="1" id="KW-0472">Membrane</keyword>
<feature type="transmembrane region" description="Helical" evidence="1">
    <location>
        <begin position="361"/>
        <end position="378"/>
    </location>
</feature>
<dbReference type="Proteomes" id="UP000238954">
    <property type="component" value="Chromosome"/>
</dbReference>
<feature type="transmembrane region" description="Helical" evidence="1">
    <location>
        <begin position="1001"/>
        <end position="1024"/>
    </location>
</feature>
<dbReference type="GO" id="GO:0005886">
    <property type="term" value="C:plasma membrane"/>
    <property type="evidence" value="ECO:0007669"/>
    <property type="project" value="TreeGrafter"/>
</dbReference>
<dbReference type="OrthoDB" id="9806532at2"/>
<reference evidence="3" key="1">
    <citation type="submission" date="2017-11" db="EMBL/GenBank/DDBJ databases">
        <title>The complete genome sequence of Sphingopyxis pomeranensis sp. nov. strain WS5A3p.</title>
        <authorList>
            <person name="Kaminski M.A."/>
        </authorList>
    </citation>
    <scope>NUCLEOTIDE SEQUENCE [LARGE SCALE GENOMIC DNA]</scope>
    <source>
        <strain evidence="3">WS5A3p</strain>
    </source>
</reference>
<dbReference type="Gene3D" id="1.20.1640.10">
    <property type="entry name" value="Multidrug efflux transporter AcrB transmembrane domain"/>
    <property type="match status" value="4"/>
</dbReference>
<dbReference type="Gene3D" id="3.30.70.1430">
    <property type="entry name" value="Multidrug efflux transporter AcrB pore domain"/>
    <property type="match status" value="2"/>
</dbReference>
<evidence type="ECO:0000313" key="3">
    <source>
        <dbReference type="Proteomes" id="UP000238954"/>
    </source>
</evidence>
<feature type="transmembrane region" description="Helical" evidence="1">
    <location>
        <begin position="1076"/>
        <end position="1102"/>
    </location>
</feature>
<dbReference type="SUPFAM" id="SSF82714">
    <property type="entry name" value="Multidrug efflux transporter AcrB TolC docking domain, DN and DC subdomains"/>
    <property type="match status" value="2"/>
</dbReference>
<evidence type="ECO:0000313" key="2">
    <source>
        <dbReference type="EMBL" id="PQM26797.1"/>
    </source>
</evidence>
<feature type="transmembrane region" description="Helical" evidence="1">
    <location>
        <begin position="460"/>
        <end position="479"/>
    </location>
</feature>
<name>A0A2S8B356_9SPHN</name>
<feature type="transmembrane region" description="Helical" evidence="1">
    <location>
        <begin position="973"/>
        <end position="995"/>
    </location>
</feature>
<dbReference type="Gene3D" id="3.30.70.1320">
    <property type="entry name" value="Multidrug efflux transporter AcrB pore domain like"/>
    <property type="match status" value="1"/>
</dbReference>
<dbReference type="InterPro" id="IPR001036">
    <property type="entry name" value="Acrflvin-R"/>
</dbReference>
<dbReference type="SUPFAM" id="SSF82693">
    <property type="entry name" value="Multidrug efflux transporter AcrB pore domain, PN1, PN2, PC1 and PC2 subdomains"/>
    <property type="match status" value="3"/>
</dbReference>
<dbReference type="Gene3D" id="3.30.2090.10">
    <property type="entry name" value="Multidrug efflux transporter AcrB TolC docking domain, DN and DC subdomains"/>
    <property type="match status" value="2"/>
</dbReference>
<evidence type="ECO:0000256" key="1">
    <source>
        <dbReference type="SAM" id="Phobius"/>
    </source>
</evidence>
<dbReference type="PANTHER" id="PTHR32063">
    <property type="match status" value="1"/>
</dbReference>
<protein>
    <submittedName>
        <fullName evidence="2">Transporter</fullName>
    </submittedName>
</protein>
<feature type="transmembrane region" description="Helical" evidence="1">
    <location>
        <begin position="1045"/>
        <end position="1064"/>
    </location>
</feature>